<evidence type="ECO:0000313" key="1">
    <source>
        <dbReference type="EMBL" id="OGE08369.1"/>
    </source>
</evidence>
<dbReference type="STRING" id="1797729.A3A60_00365"/>
<gene>
    <name evidence="1" type="ORF">A3A60_00365</name>
</gene>
<reference evidence="1 2" key="1">
    <citation type="journal article" date="2016" name="Nat. Commun.">
        <title>Thousands of microbial genomes shed light on interconnected biogeochemical processes in an aquifer system.</title>
        <authorList>
            <person name="Anantharaman K."/>
            <person name="Brown C.T."/>
            <person name="Hug L.A."/>
            <person name="Sharon I."/>
            <person name="Castelle C.J."/>
            <person name="Probst A.J."/>
            <person name="Thomas B.C."/>
            <person name="Singh A."/>
            <person name="Wilkins M.J."/>
            <person name="Karaoz U."/>
            <person name="Brodie E.L."/>
            <person name="Williams K.H."/>
            <person name="Hubbard S.S."/>
            <person name="Banfield J.F."/>
        </authorList>
    </citation>
    <scope>NUCLEOTIDE SEQUENCE [LARGE SCALE GENOMIC DNA]</scope>
</reference>
<name>A0A1F5HWK3_9BACT</name>
<dbReference type="Proteomes" id="UP000179227">
    <property type="component" value="Unassembled WGS sequence"/>
</dbReference>
<sequence>MSSRSERERLIVIGSGSPLAKHSMNQRATKSSLEGEKRLGIMEQRTQSEFRQVMEDFKSNELFMFFCNAAASYDGEGLPVPTRVGLFALGISSLVNARLKNEAQAFIEEMAEADQFPFDLGSPLEKLIPRAKMVSDFFQRADIPFRSENLFRVYRGAAVFAYNFGALNFGQGEEIAAVHAIKALHNISVYLRSEIFEQDLPVKDARSMTVTFGETTNRHLRALKPKKIIKTSERR</sequence>
<comment type="caution">
    <text evidence="1">The sequence shown here is derived from an EMBL/GenBank/DDBJ whole genome shotgun (WGS) entry which is preliminary data.</text>
</comment>
<proteinExistence type="predicted"/>
<dbReference type="EMBL" id="MFBS01000037">
    <property type="protein sequence ID" value="OGE08369.1"/>
    <property type="molecule type" value="Genomic_DNA"/>
</dbReference>
<protein>
    <submittedName>
        <fullName evidence="1">Uncharacterized protein</fullName>
    </submittedName>
</protein>
<organism evidence="1 2">
    <name type="scientific">Candidatus Curtissbacteria bacterium RIFCSPLOWO2_01_FULL_42_26</name>
    <dbReference type="NCBI Taxonomy" id="1797729"/>
    <lineage>
        <taxon>Bacteria</taxon>
        <taxon>Candidatus Curtissiibacteriota</taxon>
    </lineage>
</organism>
<dbReference type="AlphaFoldDB" id="A0A1F5HWK3"/>
<accession>A0A1F5HWK3</accession>
<evidence type="ECO:0000313" key="2">
    <source>
        <dbReference type="Proteomes" id="UP000179227"/>
    </source>
</evidence>